<dbReference type="InterPro" id="IPR050189">
    <property type="entry name" value="MFS_Efflux_Transporters"/>
</dbReference>
<evidence type="ECO:0000256" key="6">
    <source>
        <dbReference type="ARBA" id="ARBA00023136"/>
    </source>
</evidence>
<dbReference type="EMBL" id="BMJN01000022">
    <property type="protein sequence ID" value="GGE33356.1"/>
    <property type="molecule type" value="Genomic_DNA"/>
</dbReference>
<dbReference type="Proteomes" id="UP000660801">
    <property type="component" value="Unassembled WGS sequence"/>
</dbReference>
<name>A0A917EF66_9STRE</name>
<feature type="transmembrane region" description="Helical" evidence="7">
    <location>
        <begin position="238"/>
        <end position="257"/>
    </location>
</feature>
<keyword evidence="6 7" id="KW-0472">Membrane</keyword>
<keyword evidence="4 7" id="KW-0812">Transmembrane</keyword>
<feature type="transmembrane region" description="Helical" evidence="7">
    <location>
        <begin position="160"/>
        <end position="183"/>
    </location>
</feature>
<dbReference type="Pfam" id="PF07690">
    <property type="entry name" value="MFS_1"/>
    <property type="match status" value="1"/>
</dbReference>
<organism evidence="9 10">
    <name type="scientific">Streptococcus himalayensis</name>
    <dbReference type="NCBI Taxonomy" id="1888195"/>
    <lineage>
        <taxon>Bacteria</taxon>
        <taxon>Bacillati</taxon>
        <taxon>Bacillota</taxon>
        <taxon>Bacilli</taxon>
        <taxon>Lactobacillales</taxon>
        <taxon>Streptococcaceae</taxon>
        <taxon>Streptococcus</taxon>
    </lineage>
</organism>
<feature type="domain" description="Major facilitator superfamily (MFS) profile" evidence="8">
    <location>
        <begin position="7"/>
        <end position="381"/>
    </location>
</feature>
<dbReference type="PANTHER" id="PTHR43124">
    <property type="entry name" value="PURINE EFFLUX PUMP PBUE"/>
    <property type="match status" value="1"/>
</dbReference>
<feature type="transmembrane region" description="Helical" evidence="7">
    <location>
        <begin position="204"/>
        <end position="226"/>
    </location>
</feature>
<keyword evidence="5 7" id="KW-1133">Transmembrane helix</keyword>
<dbReference type="AlphaFoldDB" id="A0A917EF66"/>
<evidence type="ECO:0000256" key="4">
    <source>
        <dbReference type="ARBA" id="ARBA00022692"/>
    </source>
</evidence>
<sequence>MKKSAQSLILLMTMGVFGILNTEMGVMGILPHIAKAYQVSLAQAGILVSSFALVVALAGPTMPLLFSKVNRKTVMMLATGTFALTTLLAIVAPNFWILVFLRMLPAVFHPVYVSMAMSVAANSVEEKDAEKAVARVFIGVSAGSLLGIPVSNFLANHFSLTAAMLFFAIINLLVFIGTVILVPSMPVTEGLSYGKQLGILKRPVVWISIVSILLLNGAVFGFSSYLSDFLDSVSRFEPSAISSLLLVIGLMNIVGNSLAGQWLGRQSDLILKTLPISLILLFLLLFVWGHQMFVVLPILLLFGIVAGIEGNANQYMIAKVGMDAPDFANGLFLAAANLGVTIGTSISGLFIAQGGGTQYSLLGSILLLVIGTATVFVRQKMLKKS</sequence>
<dbReference type="InterPro" id="IPR036259">
    <property type="entry name" value="MFS_trans_sf"/>
</dbReference>
<reference evidence="9" key="2">
    <citation type="submission" date="2020-09" db="EMBL/GenBank/DDBJ databases">
        <authorList>
            <person name="Sun Q."/>
            <person name="Zhou Y."/>
        </authorList>
    </citation>
    <scope>NUCLEOTIDE SEQUENCE</scope>
    <source>
        <strain evidence="9">CGMCC 1.15533</strain>
    </source>
</reference>
<dbReference type="Gene3D" id="1.20.1250.20">
    <property type="entry name" value="MFS general substrate transporter like domains"/>
    <property type="match status" value="1"/>
</dbReference>
<keyword evidence="2" id="KW-0813">Transport</keyword>
<dbReference type="GO" id="GO:0022857">
    <property type="term" value="F:transmembrane transporter activity"/>
    <property type="evidence" value="ECO:0007669"/>
    <property type="project" value="InterPro"/>
</dbReference>
<protein>
    <submittedName>
        <fullName evidence="9">MFS transporter</fullName>
    </submittedName>
</protein>
<feature type="transmembrane region" description="Helical" evidence="7">
    <location>
        <begin position="331"/>
        <end position="352"/>
    </location>
</feature>
<evidence type="ECO:0000256" key="7">
    <source>
        <dbReference type="SAM" id="Phobius"/>
    </source>
</evidence>
<accession>A0A917EF66</accession>
<feature type="transmembrane region" description="Helical" evidence="7">
    <location>
        <begin position="73"/>
        <end position="97"/>
    </location>
</feature>
<dbReference type="InterPro" id="IPR020846">
    <property type="entry name" value="MFS_dom"/>
</dbReference>
<evidence type="ECO:0000259" key="8">
    <source>
        <dbReference type="PROSITE" id="PS50850"/>
    </source>
</evidence>
<feature type="transmembrane region" description="Helical" evidence="7">
    <location>
        <begin position="269"/>
        <end position="288"/>
    </location>
</feature>
<dbReference type="SUPFAM" id="SSF103473">
    <property type="entry name" value="MFS general substrate transporter"/>
    <property type="match status" value="1"/>
</dbReference>
<dbReference type="PROSITE" id="PS50850">
    <property type="entry name" value="MFS"/>
    <property type="match status" value="1"/>
</dbReference>
<dbReference type="CDD" id="cd17324">
    <property type="entry name" value="MFS_NepI_like"/>
    <property type="match status" value="1"/>
</dbReference>
<evidence type="ECO:0000313" key="10">
    <source>
        <dbReference type="Proteomes" id="UP000660801"/>
    </source>
</evidence>
<feature type="transmembrane region" description="Helical" evidence="7">
    <location>
        <begin position="294"/>
        <end position="310"/>
    </location>
</feature>
<dbReference type="GO" id="GO:0005886">
    <property type="term" value="C:plasma membrane"/>
    <property type="evidence" value="ECO:0007669"/>
    <property type="project" value="UniProtKB-SubCell"/>
</dbReference>
<comment type="subcellular location">
    <subcellularLocation>
        <location evidence="1">Cell membrane</location>
        <topology evidence="1">Multi-pass membrane protein</topology>
    </subcellularLocation>
</comment>
<feature type="transmembrane region" description="Helical" evidence="7">
    <location>
        <begin position="133"/>
        <end position="154"/>
    </location>
</feature>
<evidence type="ECO:0000256" key="5">
    <source>
        <dbReference type="ARBA" id="ARBA00022989"/>
    </source>
</evidence>
<keyword evidence="10" id="KW-1185">Reference proteome</keyword>
<feature type="transmembrane region" description="Helical" evidence="7">
    <location>
        <begin position="46"/>
        <end position="66"/>
    </location>
</feature>
<comment type="caution">
    <text evidence="9">The sequence shown here is derived from an EMBL/GenBank/DDBJ whole genome shotgun (WGS) entry which is preliminary data.</text>
</comment>
<evidence type="ECO:0000313" key="9">
    <source>
        <dbReference type="EMBL" id="GGE33356.1"/>
    </source>
</evidence>
<feature type="transmembrane region" description="Helical" evidence="7">
    <location>
        <begin position="358"/>
        <end position="377"/>
    </location>
</feature>
<reference evidence="9" key="1">
    <citation type="journal article" date="2014" name="Int. J. Syst. Evol. Microbiol.">
        <title>Complete genome sequence of Corynebacterium casei LMG S-19264T (=DSM 44701T), isolated from a smear-ripened cheese.</title>
        <authorList>
            <consortium name="US DOE Joint Genome Institute (JGI-PGF)"/>
            <person name="Walter F."/>
            <person name="Albersmeier A."/>
            <person name="Kalinowski J."/>
            <person name="Ruckert C."/>
        </authorList>
    </citation>
    <scope>NUCLEOTIDE SEQUENCE</scope>
    <source>
        <strain evidence="9">CGMCC 1.15533</strain>
    </source>
</reference>
<evidence type="ECO:0000256" key="1">
    <source>
        <dbReference type="ARBA" id="ARBA00004651"/>
    </source>
</evidence>
<keyword evidence="3" id="KW-1003">Cell membrane</keyword>
<dbReference type="PANTHER" id="PTHR43124:SF3">
    <property type="entry name" value="CHLORAMPHENICOL EFFLUX PUMP RV0191"/>
    <property type="match status" value="1"/>
</dbReference>
<dbReference type="InterPro" id="IPR011701">
    <property type="entry name" value="MFS"/>
</dbReference>
<gene>
    <name evidence="9" type="ORF">GCM10011510_13410</name>
</gene>
<evidence type="ECO:0000256" key="2">
    <source>
        <dbReference type="ARBA" id="ARBA00022448"/>
    </source>
</evidence>
<proteinExistence type="predicted"/>
<dbReference type="RefSeq" id="WP_223245855.1">
    <property type="nucleotide sequence ID" value="NZ_BMJN01000022.1"/>
</dbReference>
<evidence type="ECO:0000256" key="3">
    <source>
        <dbReference type="ARBA" id="ARBA00022475"/>
    </source>
</evidence>
<feature type="transmembrane region" description="Helical" evidence="7">
    <location>
        <begin position="103"/>
        <end position="121"/>
    </location>
</feature>